<dbReference type="GeneID" id="72987696"/>
<keyword evidence="1" id="KW-1133">Transmembrane helix</keyword>
<dbReference type="InterPro" id="IPR021309">
    <property type="entry name" value="YgaP-like_TM"/>
</dbReference>
<feature type="domain" description="Inner membrane protein YgaP-like transmembrane" evidence="2">
    <location>
        <begin position="1"/>
        <end position="65"/>
    </location>
</feature>
<dbReference type="Proteomes" id="UP000008070">
    <property type="component" value="Chromosome"/>
</dbReference>
<gene>
    <name evidence="3" type="ORF">METD_I0351</name>
</gene>
<feature type="transmembrane region" description="Helical" evidence="1">
    <location>
        <begin position="34"/>
        <end position="58"/>
    </location>
</feature>
<dbReference type="EMBL" id="FP103042">
    <property type="protein sequence ID" value="CAX22015.1"/>
    <property type="molecule type" value="Genomic_DNA"/>
</dbReference>
<evidence type="ECO:0000313" key="3">
    <source>
        <dbReference type="EMBL" id="CAX22015.1"/>
    </source>
</evidence>
<dbReference type="KEGG" id="mdi:METDI0351"/>
<dbReference type="HOGENOM" id="CLU_176022_4_1_5"/>
<keyword evidence="1" id="KW-0812">Transmembrane</keyword>
<sequence length="70" mass="7382">MNANVGSIDRLLRLVAGLILAGFGLGLLTETWSWIALGAGVILALTALVGFCPAYRLLGINTCQRRLPSV</sequence>
<keyword evidence="1" id="KW-0472">Membrane</keyword>
<accession>C7C885</accession>
<dbReference type="Gene3D" id="6.10.140.1340">
    <property type="match status" value="1"/>
</dbReference>
<feature type="transmembrane region" description="Helical" evidence="1">
    <location>
        <begin position="12"/>
        <end position="28"/>
    </location>
</feature>
<evidence type="ECO:0000313" key="4">
    <source>
        <dbReference type="Proteomes" id="UP000008070"/>
    </source>
</evidence>
<dbReference type="AlphaFoldDB" id="C7C885"/>
<proteinExistence type="predicted"/>
<protein>
    <recommendedName>
        <fullName evidence="2">Inner membrane protein YgaP-like transmembrane domain-containing protein</fullName>
    </recommendedName>
</protein>
<reference evidence="4" key="1">
    <citation type="journal article" date="2009" name="PLoS ONE">
        <title>Methylobacterium genome sequences: a reference blueprint to investigate microbial metabolism of C1 compounds from natural and industrial sources.</title>
        <authorList>
            <person name="Vuilleumier S."/>
            <person name="Chistoserdova L."/>
            <person name="Lee M.-C."/>
            <person name="Bringel F."/>
            <person name="Lajus A."/>
            <person name="Zhou Y."/>
            <person name="Gourion B."/>
            <person name="Barbe V."/>
            <person name="Chang J."/>
            <person name="Cruveiller S."/>
            <person name="Dossat C."/>
            <person name="Gillett W."/>
            <person name="Gruffaz C."/>
            <person name="Haugen E."/>
            <person name="Hourcade E."/>
            <person name="Levy R."/>
            <person name="Mangenot S."/>
            <person name="Muller E."/>
            <person name="Nadalig T."/>
            <person name="Pagni M."/>
            <person name="Penny C."/>
            <person name="Peyraud R."/>
            <person name="Robinson D.G."/>
            <person name="Roche D."/>
            <person name="Rouy Z."/>
            <person name="Saenampechek C."/>
            <person name="Salvignol G."/>
            <person name="Vallenet D."/>
            <person name="Wu Z."/>
            <person name="Marx C.J."/>
            <person name="Vorholt J.A."/>
            <person name="Olson M.V."/>
            <person name="Kaul R."/>
            <person name="Weissenbach J."/>
            <person name="Medigue C."/>
            <person name="Lidstrom M.E."/>
        </authorList>
    </citation>
    <scope>NUCLEOTIDE SEQUENCE [LARGE SCALE GENOMIC DNA]</scope>
    <source>
        <strain evidence="4">DSM 6343 / CIP 106787 / DM4</strain>
    </source>
</reference>
<name>C7C885_METED</name>
<dbReference type="Pfam" id="PF11127">
    <property type="entry name" value="YgaP-like_TM"/>
    <property type="match status" value="1"/>
</dbReference>
<dbReference type="RefSeq" id="WP_012779152.1">
    <property type="nucleotide sequence ID" value="NC_012988.1"/>
</dbReference>
<evidence type="ECO:0000256" key="1">
    <source>
        <dbReference type="SAM" id="Phobius"/>
    </source>
</evidence>
<evidence type="ECO:0000259" key="2">
    <source>
        <dbReference type="Pfam" id="PF11127"/>
    </source>
</evidence>
<organism evidence="3 4">
    <name type="scientific">Methylorubrum extorquens (strain DSM 6343 / CIP 106787 / DM4)</name>
    <name type="common">Methylobacterium extorquens</name>
    <dbReference type="NCBI Taxonomy" id="661410"/>
    <lineage>
        <taxon>Bacteria</taxon>
        <taxon>Pseudomonadati</taxon>
        <taxon>Pseudomonadota</taxon>
        <taxon>Alphaproteobacteria</taxon>
        <taxon>Hyphomicrobiales</taxon>
        <taxon>Methylobacteriaceae</taxon>
        <taxon>Methylorubrum</taxon>
    </lineage>
</organism>